<dbReference type="AlphaFoldDB" id="A0A845QFG7"/>
<dbReference type="InterPro" id="IPR036388">
    <property type="entry name" value="WH-like_DNA-bd_sf"/>
</dbReference>
<dbReference type="Gene3D" id="1.10.10.10">
    <property type="entry name" value="Winged helix-like DNA-binding domain superfamily/Winged helix DNA-binding domain"/>
    <property type="match status" value="1"/>
</dbReference>
<evidence type="ECO:0000256" key="2">
    <source>
        <dbReference type="ARBA" id="ARBA00022840"/>
    </source>
</evidence>
<dbReference type="Pfam" id="PF00158">
    <property type="entry name" value="Sigma54_activat"/>
    <property type="match status" value="1"/>
</dbReference>
<protein>
    <submittedName>
        <fullName evidence="4">AAA family ATPase</fullName>
    </submittedName>
</protein>
<evidence type="ECO:0000259" key="3">
    <source>
        <dbReference type="PROSITE" id="PS50045"/>
    </source>
</evidence>
<organism evidence="4 5">
    <name type="scientific">Anaerotruncus colihominis</name>
    <dbReference type="NCBI Taxonomy" id="169435"/>
    <lineage>
        <taxon>Bacteria</taxon>
        <taxon>Bacillati</taxon>
        <taxon>Bacillota</taxon>
        <taxon>Clostridia</taxon>
        <taxon>Eubacteriales</taxon>
        <taxon>Oscillospiraceae</taxon>
        <taxon>Anaerotruncus</taxon>
    </lineage>
</organism>
<dbReference type="FunFam" id="3.40.50.300:FF:000006">
    <property type="entry name" value="DNA-binding transcriptional regulator NtrC"/>
    <property type="match status" value="1"/>
</dbReference>
<keyword evidence="5" id="KW-1185">Reference proteome</keyword>
<dbReference type="Pfam" id="PF25601">
    <property type="entry name" value="AAA_lid_14"/>
    <property type="match status" value="1"/>
</dbReference>
<dbReference type="InterPro" id="IPR058031">
    <property type="entry name" value="AAA_lid_NorR"/>
</dbReference>
<dbReference type="SMART" id="SM00382">
    <property type="entry name" value="AAA"/>
    <property type="match status" value="1"/>
</dbReference>
<dbReference type="PANTHER" id="PTHR32071">
    <property type="entry name" value="TRANSCRIPTIONAL REGULATORY PROTEIN"/>
    <property type="match status" value="1"/>
</dbReference>
<sequence>MAFKTNPRLLLVADHFFTLRTLEEQLRSFLPKEVSITLYNVSAGDSTVLSGQYFGVFSGEKVYQQFLDSGLSDYLEETLVGSRTITSHKLDKILFLPRDREILVVMESRTSAEEVISDLQRSGFNFYQFVPYSPDCDFSAKARPIAITADAMIHVPAGVENVYNIGAKIFDFSTIIQIMDSYHLLESNLQSYAKQYLDDLLIFARRISDAANEAGKTSKAVRTALCGPNCYAKYKFRDIIGQSPCISKVKSTAEKIAATDMSVLIEGDSGTGKSIFASAIHHASARQGAPFVSINFAALSDAQIETELFGCEEDGTIGLFQLAEGGSIFLDEIDEASLKVQAQILQIMQTGEIIKTGGKRHFPVDVRIIAATNCNLEEMTAEKTFRKDLFYRLKEGYLYLPPLSQHKEDIPLLVTHWMNTLFCINKEITPLAMEALMQREWQGNIRELFATIKFTLAVCESDTITPEDFPYDSASTAESGFHFASAEKTDDISKLILSAIREINQRSEIAGRSRIYWFLHDAGYGISEYKIRKYISMLAEQGLISATHGKYGMSLTDKGLMILESRK</sequence>
<reference evidence="4 5" key="1">
    <citation type="submission" date="2018-08" db="EMBL/GenBank/DDBJ databases">
        <title>Murine metabolic-syndrome-specific gut microbial biobank.</title>
        <authorList>
            <person name="Liu C."/>
        </authorList>
    </citation>
    <scope>NUCLEOTIDE SEQUENCE [LARGE SCALE GENOMIC DNA]</scope>
    <source>
        <strain evidence="4 5">28</strain>
    </source>
</reference>
<evidence type="ECO:0000256" key="1">
    <source>
        <dbReference type="ARBA" id="ARBA00022741"/>
    </source>
</evidence>
<dbReference type="Gene3D" id="3.40.50.300">
    <property type="entry name" value="P-loop containing nucleotide triphosphate hydrolases"/>
    <property type="match status" value="1"/>
</dbReference>
<dbReference type="SUPFAM" id="SSF52540">
    <property type="entry name" value="P-loop containing nucleoside triphosphate hydrolases"/>
    <property type="match status" value="1"/>
</dbReference>
<gene>
    <name evidence="4" type="ORF">D0435_02905</name>
</gene>
<dbReference type="InterPro" id="IPR025662">
    <property type="entry name" value="Sigma_54_int_dom_ATP-bd_1"/>
</dbReference>
<dbReference type="InterPro" id="IPR003593">
    <property type="entry name" value="AAA+_ATPase"/>
</dbReference>
<dbReference type="CDD" id="cd00009">
    <property type="entry name" value="AAA"/>
    <property type="match status" value="1"/>
</dbReference>
<dbReference type="PROSITE" id="PS00676">
    <property type="entry name" value="SIGMA54_INTERACT_2"/>
    <property type="match status" value="1"/>
</dbReference>
<comment type="caution">
    <text evidence="4">The sequence shown here is derived from an EMBL/GenBank/DDBJ whole genome shotgun (WGS) entry which is preliminary data.</text>
</comment>
<dbReference type="GO" id="GO:0005524">
    <property type="term" value="F:ATP binding"/>
    <property type="evidence" value="ECO:0007669"/>
    <property type="project" value="UniProtKB-KW"/>
</dbReference>
<dbReference type="Proteomes" id="UP000446866">
    <property type="component" value="Unassembled WGS sequence"/>
</dbReference>
<feature type="domain" description="Sigma-54 factor interaction" evidence="3">
    <location>
        <begin position="239"/>
        <end position="457"/>
    </location>
</feature>
<keyword evidence="2" id="KW-0067">ATP-binding</keyword>
<evidence type="ECO:0000313" key="5">
    <source>
        <dbReference type="Proteomes" id="UP000446866"/>
    </source>
</evidence>
<accession>A0A845QFG7</accession>
<dbReference type="InterPro" id="IPR027417">
    <property type="entry name" value="P-loop_NTPase"/>
</dbReference>
<proteinExistence type="predicted"/>
<dbReference type="InterPro" id="IPR002078">
    <property type="entry name" value="Sigma_54_int"/>
</dbReference>
<dbReference type="GO" id="GO:0006355">
    <property type="term" value="P:regulation of DNA-templated transcription"/>
    <property type="evidence" value="ECO:0007669"/>
    <property type="project" value="InterPro"/>
</dbReference>
<dbReference type="RefSeq" id="WP_160200922.1">
    <property type="nucleotide sequence ID" value="NZ_QXWK01000004.1"/>
</dbReference>
<dbReference type="PROSITE" id="PS00675">
    <property type="entry name" value="SIGMA54_INTERACT_1"/>
    <property type="match status" value="1"/>
</dbReference>
<dbReference type="EMBL" id="QXWK01000004">
    <property type="protein sequence ID" value="NBH60622.1"/>
    <property type="molecule type" value="Genomic_DNA"/>
</dbReference>
<dbReference type="PANTHER" id="PTHR32071:SF57">
    <property type="entry name" value="C4-DICARBOXYLATE TRANSPORT TRANSCRIPTIONAL REGULATORY PROTEIN DCTD"/>
    <property type="match status" value="1"/>
</dbReference>
<keyword evidence="1" id="KW-0547">Nucleotide-binding</keyword>
<dbReference type="Gene3D" id="1.10.8.60">
    <property type="match status" value="1"/>
</dbReference>
<name>A0A845QFG7_9FIRM</name>
<dbReference type="InterPro" id="IPR025943">
    <property type="entry name" value="Sigma_54_int_dom_ATP-bd_2"/>
</dbReference>
<dbReference type="PROSITE" id="PS50045">
    <property type="entry name" value="SIGMA54_INTERACT_4"/>
    <property type="match status" value="1"/>
</dbReference>
<evidence type="ECO:0000313" key="4">
    <source>
        <dbReference type="EMBL" id="NBH60622.1"/>
    </source>
</evidence>